<feature type="domain" description="Major facilitator superfamily (MFS) profile" evidence="7">
    <location>
        <begin position="58"/>
        <end position="432"/>
    </location>
</feature>
<evidence type="ECO:0000256" key="2">
    <source>
        <dbReference type="ARBA" id="ARBA00022475"/>
    </source>
</evidence>
<dbReference type="PROSITE" id="PS50850">
    <property type="entry name" value="MFS"/>
    <property type="match status" value="1"/>
</dbReference>
<feature type="transmembrane region" description="Helical" evidence="6">
    <location>
        <begin position="181"/>
        <end position="203"/>
    </location>
</feature>
<dbReference type="AlphaFoldDB" id="A0A348HB42"/>
<feature type="transmembrane region" description="Helical" evidence="6">
    <location>
        <begin position="55"/>
        <end position="74"/>
    </location>
</feature>
<feature type="transmembrane region" description="Helical" evidence="6">
    <location>
        <begin position="94"/>
        <end position="113"/>
    </location>
</feature>
<feature type="transmembrane region" description="Helical" evidence="6">
    <location>
        <begin position="384"/>
        <end position="404"/>
    </location>
</feature>
<dbReference type="InterPro" id="IPR011701">
    <property type="entry name" value="MFS"/>
</dbReference>
<keyword evidence="5 6" id="KW-0472">Membrane</keyword>
<evidence type="ECO:0000256" key="5">
    <source>
        <dbReference type="ARBA" id="ARBA00023136"/>
    </source>
</evidence>
<dbReference type="CDD" id="cd17324">
    <property type="entry name" value="MFS_NepI_like"/>
    <property type="match status" value="1"/>
</dbReference>
<keyword evidence="9" id="KW-1185">Reference proteome</keyword>
<dbReference type="Gene3D" id="1.20.1250.20">
    <property type="entry name" value="MFS general substrate transporter like domains"/>
    <property type="match status" value="2"/>
</dbReference>
<feature type="transmembrane region" description="Helical" evidence="6">
    <location>
        <begin position="410"/>
        <end position="429"/>
    </location>
</feature>
<feature type="transmembrane region" description="Helical" evidence="6">
    <location>
        <begin position="290"/>
        <end position="310"/>
    </location>
</feature>
<evidence type="ECO:0000256" key="6">
    <source>
        <dbReference type="SAM" id="Phobius"/>
    </source>
</evidence>
<keyword evidence="3 6" id="KW-0812">Transmembrane</keyword>
<dbReference type="PANTHER" id="PTHR43124">
    <property type="entry name" value="PURINE EFFLUX PUMP PBUE"/>
    <property type="match status" value="1"/>
</dbReference>
<feature type="transmembrane region" description="Helical" evidence="6">
    <location>
        <begin position="148"/>
        <end position="169"/>
    </location>
</feature>
<keyword evidence="4 6" id="KW-1133">Transmembrane helix</keyword>
<evidence type="ECO:0000313" key="8">
    <source>
        <dbReference type="EMBL" id="BBG28844.1"/>
    </source>
</evidence>
<feature type="transmembrane region" description="Helical" evidence="6">
    <location>
        <begin position="125"/>
        <end position="142"/>
    </location>
</feature>
<protein>
    <submittedName>
        <fullName evidence="8">Arabinose efflux permease</fullName>
    </submittedName>
</protein>
<feature type="transmembrane region" description="Helical" evidence="6">
    <location>
        <begin position="346"/>
        <end position="372"/>
    </location>
</feature>
<dbReference type="InterPro" id="IPR050189">
    <property type="entry name" value="MFS_Efflux_Transporters"/>
</dbReference>
<keyword evidence="2" id="KW-1003">Cell membrane</keyword>
<feature type="transmembrane region" description="Helical" evidence="6">
    <location>
        <begin position="258"/>
        <end position="278"/>
    </location>
</feature>
<comment type="subcellular location">
    <subcellularLocation>
        <location evidence="1">Cell membrane</location>
        <topology evidence="1">Multi-pass membrane protein</topology>
    </subcellularLocation>
</comment>
<evidence type="ECO:0000259" key="7">
    <source>
        <dbReference type="PROSITE" id="PS50850"/>
    </source>
</evidence>
<dbReference type="EMBL" id="AP018933">
    <property type="protein sequence ID" value="BBG28844.1"/>
    <property type="molecule type" value="Genomic_DNA"/>
</dbReference>
<organism evidence="8 9">
    <name type="scientific">Zymobacter palmae</name>
    <dbReference type="NCBI Taxonomy" id="33074"/>
    <lineage>
        <taxon>Bacteria</taxon>
        <taxon>Pseudomonadati</taxon>
        <taxon>Pseudomonadota</taxon>
        <taxon>Gammaproteobacteria</taxon>
        <taxon>Oceanospirillales</taxon>
        <taxon>Halomonadaceae</taxon>
        <taxon>Zymobacter group</taxon>
        <taxon>Zymobacter</taxon>
    </lineage>
</organism>
<dbReference type="Proteomes" id="UP000267342">
    <property type="component" value="Chromosome"/>
</dbReference>
<evidence type="ECO:0000313" key="9">
    <source>
        <dbReference type="Proteomes" id="UP000267342"/>
    </source>
</evidence>
<sequence length="432" mass="45057">MLCSPSIFTDCRASSAFMLRTACAFIHFVIRTHVHKKSTHVNRHAHLTDSTAVSWSRWLAVIALGISAFAIVTTELAPIGLLSPLAADFGQTEARAGLIVTAYAWVAAIIALLSATCLGRLPRKPLLVVLMVILALSSLTAAQGSQFITLLMARMVGALAHGVFWTIIGATAAQLVPARRLGLASSIIFGGVSAASVVGIPLANLLTQFSGWRTAFMAIAALSLLTALIIAFTVPHVPPAPSLGIKALLQVLRHRTLVALYAVTAGAITAHFAAFTYIEPALSQLLNMPPTTVSGLLLIFGLAGIAGNVISGRLMDRYLKRLVTLALAVIALCLIALSALPIRGMIMPLALLLVGWGMGIAIVFVGLQTWVLRLAGDAAMPASALHVAIFNAAIGAGALLGGIVITGFGIAGMMVIMAVVVMLSALCVMRLK</sequence>
<gene>
    <name evidence="8" type="ORF">ZBT109_0044</name>
</gene>
<evidence type="ECO:0000256" key="4">
    <source>
        <dbReference type="ARBA" id="ARBA00022989"/>
    </source>
</evidence>
<dbReference type="InterPro" id="IPR036259">
    <property type="entry name" value="MFS_trans_sf"/>
</dbReference>
<evidence type="ECO:0000256" key="3">
    <source>
        <dbReference type="ARBA" id="ARBA00022692"/>
    </source>
</evidence>
<name>A0A348HB42_9GAMM</name>
<accession>A0A348HB42</accession>
<evidence type="ECO:0000256" key="1">
    <source>
        <dbReference type="ARBA" id="ARBA00004651"/>
    </source>
</evidence>
<feature type="transmembrane region" description="Helical" evidence="6">
    <location>
        <begin position="322"/>
        <end position="340"/>
    </location>
</feature>
<proteinExistence type="predicted"/>
<dbReference type="STRING" id="1123510.GCA_000620025_00135"/>
<reference evidence="8 9" key="1">
    <citation type="submission" date="2018-09" db="EMBL/GenBank/DDBJ databases">
        <title>Zymobacter palmae IAM14233 (=T109) whole genome analysis.</title>
        <authorList>
            <person name="Yanase H."/>
        </authorList>
    </citation>
    <scope>NUCLEOTIDE SEQUENCE [LARGE SCALE GENOMIC DNA]</scope>
    <source>
        <strain evidence="8 9">IAM14233</strain>
    </source>
</reference>
<dbReference type="GO" id="GO:0022857">
    <property type="term" value="F:transmembrane transporter activity"/>
    <property type="evidence" value="ECO:0007669"/>
    <property type="project" value="InterPro"/>
</dbReference>
<dbReference type="Pfam" id="PF07690">
    <property type="entry name" value="MFS_1"/>
    <property type="match status" value="1"/>
</dbReference>
<dbReference type="InterPro" id="IPR020846">
    <property type="entry name" value="MFS_dom"/>
</dbReference>
<dbReference type="PANTHER" id="PTHR43124:SF4">
    <property type="entry name" value="SUGAR EFFLUX TRANSPORTER"/>
    <property type="match status" value="1"/>
</dbReference>
<dbReference type="SUPFAM" id="SSF103473">
    <property type="entry name" value="MFS general substrate transporter"/>
    <property type="match status" value="1"/>
</dbReference>
<dbReference type="KEGG" id="zpl:ZBT109_0044"/>
<feature type="transmembrane region" description="Helical" evidence="6">
    <location>
        <begin position="215"/>
        <end position="237"/>
    </location>
</feature>
<dbReference type="GO" id="GO:0005886">
    <property type="term" value="C:plasma membrane"/>
    <property type="evidence" value="ECO:0007669"/>
    <property type="project" value="UniProtKB-SubCell"/>
</dbReference>